<dbReference type="EMBL" id="JPOX01000036">
    <property type="protein sequence ID" value="KFX43328.1"/>
    <property type="molecule type" value="Genomic_DNA"/>
</dbReference>
<name>A0A093XDM9_TALMA</name>
<dbReference type="HOGENOM" id="CLU_2063035_0_0_1"/>
<dbReference type="AlphaFoldDB" id="A0A093XDM9"/>
<proteinExistence type="predicted"/>
<organism evidence="1">
    <name type="scientific">Talaromyces marneffei PM1</name>
    <dbReference type="NCBI Taxonomy" id="1077442"/>
    <lineage>
        <taxon>Eukaryota</taxon>
        <taxon>Fungi</taxon>
        <taxon>Dikarya</taxon>
        <taxon>Ascomycota</taxon>
        <taxon>Pezizomycotina</taxon>
        <taxon>Eurotiomycetes</taxon>
        <taxon>Eurotiomycetidae</taxon>
        <taxon>Eurotiales</taxon>
        <taxon>Trichocomaceae</taxon>
        <taxon>Talaromyces</taxon>
        <taxon>Talaromyces sect. Talaromyces</taxon>
    </lineage>
</organism>
<gene>
    <name evidence="1" type="ORF">GQ26_0360530</name>
</gene>
<comment type="caution">
    <text evidence="1">The sequence shown here is derived from an EMBL/GenBank/DDBJ whole genome shotgun (WGS) entry which is preliminary data.</text>
</comment>
<accession>A0A093XDM9</accession>
<protein>
    <submittedName>
        <fullName evidence="1">Uncharacterized protein</fullName>
    </submittedName>
</protein>
<evidence type="ECO:0000313" key="1">
    <source>
        <dbReference type="EMBL" id="KFX43328.1"/>
    </source>
</evidence>
<sequence>MEILESDGRIDFEPDRWFRKGRPIYINYDAPAHTKMHFLHLLSCYPHLKPCPSNNRNINDSINDYVKLVSIFRAVFSFTLCTASAQLQACSSSLRCHGLRHPTRWYLHASQSPDTSMLV</sequence>
<reference evidence="1" key="1">
    <citation type="journal article" date="2014" name="PLoS Genet.">
        <title>Signature Gene Expression Reveals Novel Clues to the Molecular Mechanisms of Dimorphic Transition in Penicillium marneffei.</title>
        <authorList>
            <person name="Yang E."/>
            <person name="Wang G."/>
            <person name="Cai J."/>
            <person name="Woo P.C."/>
            <person name="Lau S.K."/>
            <person name="Yuen K.-Y."/>
            <person name="Chow W.-N."/>
            <person name="Lin X."/>
        </authorList>
    </citation>
    <scope>NUCLEOTIDE SEQUENCE [LARGE SCALE GENOMIC DNA]</scope>
    <source>
        <strain evidence="1">PM1</strain>
    </source>
</reference>